<dbReference type="Pfam" id="PF13683">
    <property type="entry name" value="rve_3"/>
    <property type="match status" value="1"/>
</dbReference>
<keyword evidence="3" id="KW-1185">Reference proteome</keyword>
<comment type="caution">
    <text evidence="2">The sequence shown here is derived from an EMBL/GenBank/DDBJ whole genome shotgun (WGS) entry which is preliminary data.</text>
</comment>
<dbReference type="InterPro" id="IPR001584">
    <property type="entry name" value="Integrase_cat-core"/>
</dbReference>
<dbReference type="Proteomes" id="UP001265550">
    <property type="component" value="Unassembled WGS sequence"/>
</dbReference>
<dbReference type="Gene3D" id="3.30.420.10">
    <property type="entry name" value="Ribonuclease H-like superfamily/Ribonuclease H"/>
    <property type="match status" value="1"/>
</dbReference>
<dbReference type="InterPro" id="IPR036397">
    <property type="entry name" value="RNaseH_sf"/>
</dbReference>
<reference evidence="2 3" key="1">
    <citation type="submission" date="2023-07" db="EMBL/GenBank/DDBJ databases">
        <title>Sorghum-associated microbial communities from plants grown in Nebraska, USA.</title>
        <authorList>
            <person name="Schachtman D."/>
        </authorList>
    </citation>
    <scope>NUCLEOTIDE SEQUENCE [LARGE SCALE GENOMIC DNA]</scope>
    <source>
        <strain evidence="2 3">BE240</strain>
    </source>
</reference>
<evidence type="ECO:0000259" key="1">
    <source>
        <dbReference type="PROSITE" id="PS50994"/>
    </source>
</evidence>
<gene>
    <name evidence="2" type="ORF">J2X09_003812</name>
</gene>
<organism evidence="2 3">
    <name type="scientific">Hydrogenophaga laconesensis</name>
    <dbReference type="NCBI Taxonomy" id="1805971"/>
    <lineage>
        <taxon>Bacteria</taxon>
        <taxon>Pseudomonadati</taxon>
        <taxon>Pseudomonadota</taxon>
        <taxon>Betaproteobacteria</taxon>
        <taxon>Burkholderiales</taxon>
        <taxon>Comamonadaceae</taxon>
        <taxon>Hydrogenophaga</taxon>
    </lineage>
</organism>
<dbReference type="InterPro" id="IPR048020">
    <property type="entry name" value="Transpos_IS3"/>
</dbReference>
<dbReference type="PROSITE" id="PS50994">
    <property type="entry name" value="INTEGRASE"/>
    <property type="match status" value="1"/>
</dbReference>
<evidence type="ECO:0000313" key="2">
    <source>
        <dbReference type="EMBL" id="MDR7096057.1"/>
    </source>
</evidence>
<proteinExistence type="predicted"/>
<dbReference type="EMBL" id="JAVDWE010000012">
    <property type="protein sequence ID" value="MDR7096057.1"/>
    <property type="molecule type" value="Genomic_DNA"/>
</dbReference>
<accession>A0ABU1VF17</accession>
<feature type="domain" description="Integrase catalytic" evidence="1">
    <location>
        <begin position="110"/>
        <end position="270"/>
    </location>
</feature>
<dbReference type="Pfam" id="PF13276">
    <property type="entry name" value="HTH_21"/>
    <property type="match status" value="1"/>
</dbReference>
<dbReference type="SUPFAM" id="SSF53098">
    <property type="entry name" value="Ribonuclease H-like"/>
    <property type="match status" value="1"/>
</dbReference>
<sequence length="296" mass="34016">MAVAAKRDCVRQLQAKGLSERHACRLVGISTSVLRYQPREDGNEPLRERLKELAGQHRRHGYRMLHSRLRNDGRPINVKRTYRIYREEGLMVRKRRRKKLPVPDRQPLLRPLQPNEVWSMDFVFDELANGRKVKTLTVVDDCTKEAVQIAADTSIPALYVTRVLDAVKAERGLPKVLRTDNGPEFAGRTMQDWAARNQVELRFIQPGKPVQNAYIESFNSRFRDECLSQHWFGSLGHMRSVIDNWRDDYNHHRPHSTLGYVPPAVFAARCRQHAAGIEQHDPSTTMTTPDSGSACC</sequence>
<dbReference type="PANTHER" id="PTHR47515:SF1">
    <property type="entry name" value="BLR2054 PROTEIN"/>
    <property type="match status" value="1"/>
</dbReference>
<name>A0ABU1VF17_9BURK</name>
<dbReference type="InterPro" id="IPR012337">
    <property type="entry name" value="RNaseH-like_sf"/>
</dbReference>
<evidence type="ECO:0000313" key="3">
    <source>
        <dbReference type="Proteomes" id="UP001265550"/>
    </source>
</evidence>
<dbReference type="PANTHER" id="PTHR47515">
    <property type="entry name" value="LOW CALCIUM RESPONSE LOCUS PROTEIN T"/>
    <property type="match status" value="1"/>
</dbReference>
<protein>
    <submittedName>
        <fullName evidence="2">Transposase</fullName>
    </submittedName>
</protein>
<dbReference type="NCBIfam" id="NF033516">
    <property type="entry name" value="transpos_IS3"/>
    <property type="match status" value="1"/>
</dbReference>
<dbReference type="InterPro" id="IPR025948">
    <property type="entry name" value="HTH-like_dom"/>
</dbReference>